<dbReference type="EMBL" id="MVDE01000008">
    <property type="protein sequence ID" value="PKQ67530.1"/>
    <property type="molecule type" value="Genomic_DNA"/>
</dbReference>
<keyword evidence="2" id="KW-1185">Reference proteome</keyword>
<sequence>MKRLILFIATFLPIILNAQKLNKELESSDINEALNMMGVDIFKFDFDSVDLNYNLTLYLEEYIEDSIMIKKSFNMGKWSSDNIQKEIKLISKISSDTTKTFWFKIIHPNRQQTVRFDILPEFRSVHYWKEITADNIAYGKKTPLLFLGMAWEDSYNGMKIRRFCWGEDVKCDLKNETLKKIKHKILLSYQLEK</sequence>
<evidence type="ECO:0008006" key="3">
    <source>
        <dbReference type="Google" id="ProtNLM"/>
    </source>
</evidence>
<evidence type="ECO:0000313" key="2">
    <source>
        <dbReference type="Proteomes" id="UP000233618"/>
    </source>
</evidence>
<name>A0A2N3IB69_9BACT</name>
<gene>
    <name evidence="1" type="ORF">BZG01_07275</name>
</gene>
<evidence type="ECO:0000313" key="1">
    <source>
        <dbReference type="EMBL" id="PKQ67530.1"/>
    </source>
</evidence>
<dbReference type="Pfam" id="PF16444">
    <property type="entry name" value="DUF5041"/>
    <property type="match status" value="1"/>
</dbReference>
<accession>A0A2N3IB69</accession>
<reference evidence="1 2" key="1">
    <citation type="journal article" date="2017" name="Front. Microbiol.">
        <title>Labilibaculum manganireducens gen. nov., sp. nov. and Labilibaculum filiforme sp. nov., Novel Bacteroidetes Isolated from Subsurface Sediments of the Baltic Sea.</title>
        <authorList>
            <person name="Vandieken V."/>
            <person name="Marshall I.P."/>
            <person name="Niemann H."/>
            <person name="Engelen B."/>
            <person name="Cypionka H."/>
        </authorList>
    </citation>
    <scope>NUCLEOTIDE SEQUENCE [LARGE SCALE GENOMIC DNA]</scope>
    <source>
        <strain evidence="1 2">59.10-2M</strain>
    </source>
</reference>
<proteinExistence type="predicted"/>
<protein>
    <recommendedName>
        <fullName evidence="3">DUF5041 domain-containing protein</fullName>
    </recommendedName>
</protein>
<organism evidence="1 2">
    <name type="scientific">Labilibaculum manganireducens</name>
    <dbReference type="NCBI Taxonomy" id="1940525"/>
    <lineage>
        <taxon>Bacteria</taxon>
        <taxon>Pseudomonadati</taxon>
        <taxon>Bacteroidota</taxon>
        <taxon>Bacteroidia</taxon>
        <taxon>Marinilabiliales</taxon>
        <taxon>Marinifilaceae</taxon>
        <taxon>Labilibaculum</taxon>
    </lineage>
</organism>
<dbReference type="AlphaFoldDB" id="A0A2N3IB69"/>
<dbReference type="InterPro" id="IPR032222">
    <property type="entry name" value="DUF5041"/>
</dbReference>
<dbReference type="RefSeq" id="WP_101309163.1">
    <property type="nucleotide sequence ID" value="NZ_MVDE01000008.1"/>
</dbReference>
<dbReference type="Proteomes" id="UP000233618">
    <property type="component" value="Unassembled WGS sequence"/>
</dbReference>
<comment type="caution">
    <text evidence="1">The sequence shown here is derived from an EMBL/GenBank/DDBJ whole genome shotgun (WGS) entry which is preliminary data.</text>
</comment>